<evidence type="ECO:0000256" key="1">
    <source>
        <dbReference type="SAM" id="Phobius"/>
    </source>
</evidence>
<dbReference type="AlphaFoldDB" id="A0A0D2VJM1"/>
<feature type="transmembrane region" description="Helical" evidence="1">
    <location>
        <begin position="215"/>
        <end position="238"/>
    </location>
</feature>
<feature type="transmembrane region" description="Helical" evidence="1">
    <location>
        <begin position="373"/>
        <end position="391"/>
    </location>
</feature>
<keyword evidence="3" id="KW-1185">Reference proteome</keyword>
<dbReference type="PhylomeDB" id="A0A0D2VJM1"/>
<feature type="transmembrane region" description="Helical" evidence="1">
    <location>
        <begin position="287"/>
        <end position="305"/>
    </location>
</feature>
<name>A0A0D2VJM1_CAPO3</name>
<keyword evidence="1" id="KW-0812">Transmembrane</keyword>
<accession>A0A0D2VJM1</accession>
<dbReference type="EMBL" id="KE346361">
    <property type="protein sequence ID" value="KJE90172.1"/>
    <property type="molecule type" value="Genomic_DNA"/>
</dbReference>
<dbReference type="RefSeq" id="XP_004364386.1">
    <property type="nucleotide sequence ID" value="XM_004364329.2"/>
</dbReference>
<keyword evidence="1" id="KW-1133">Transmembrane helix</keyword>
<evidence type="ECO:0000313" key="3">
    <source>
        <dbReference type="Proteomes" id="UP000008743"/>
    </source>
</evidence>
<sequence>MSSPLELVDYVAQPPLEYPRRIIVNPFKEHLELREHLFQLYGDPVTAEANAAMRSVAVNFSLLLVGGLVFIPFALVFRRWSWKLSTAISIAGAIITMIACIRLSGGSGTIEWVTVLKFAWINMCMCIASIGVSAIRGSLRLAGECCCPNFNLESHRPHDSCLARIARKTAANIWWFSWQLEEALQWTLLCNAVGITLTYMSALTEVCSGRAFGNGASHIVFGLAFVLYGVACIALSLNAVKTRAFEFREACAGLVIGVILVVTQHGWPYHFFETAWNETDISNVGTGAFFVIAGLGGLLFTSRLGRAAMGNSHSPNIFPTIALLSTATVRLFLWSPTTYSSDVYATFAALLSLAGIGRLFMSCKSLRGAHVTGTMLVMAGTVLCGAGDGALRAAEQHQLEVTGYILILAVSGLGVSVYMTCLFVVRWNLLKTRAGCNRHSPALPHHQVATKPGIVYQLLNPRNSSKHQDSVLIQI</sequence>
<feature type="transmembrane region" description="Helical" evidence="1">
    <location>
        <begin position="403"/>
        <end position="425"/>
    </location>
</feature>
<dbReference type="Proteomes" id="UP000008743">
    <property type="component" value="Unassembled WGS sequence"/>
</dbReference>
<feature type="transmembrane region" description="Helical" evidence="1">
    <location>
        <begin position="84"/>
        <end position="105"/>
    </location>
</feature>
<keyword evidence="1" id="KW-0472">Membrane</keyword>
<reference evidence="3" key="1">
    <citation type="submission" date="2011-02" db="EMBL/GenBank/DDBJ databases">
        <title>The Genome Sequence of Capsaspora owczarzaki ATCC 30864.</title>
        <authorList>
            <person name="Russ C."/>
            <person name="Cuomo C."/>
            <person name="Burger G."/>
            <person name="Gray M.W."/>
            <person name="Holland P.W.H."/>
            <person name="King N."/>
            <person name="Lang F.B.F."/>
            <person name="Roger A.J."/>
            <person name="Ruiz-Trillo I."/>
            <person name="Young S.K."/>
            <person name="Zeng Q."/>
            <person name="Gargeya S."/>
            <person name="Alvarado L."/>
            <person name="Berlin A."/>
            <person name="Chapman S.B."/>
            <person name="Chen Z."/>
            <person name="Freedman E."/>
            <person name="Gellesch M."/>
            <person name="Goldberg J."/>
            <person name="Griggs A."/>
            <person name="Gujja S."/>
            <person name="Heilman E."/>
            <person name="Heiman D."/>
            <person name="Howarth C."/>
            <person name="Mehta T."/>
            <person name="Neiman D."/>
            <person name="Pearson M."/>
            <person name="Roberts A."/>
            <person name="Saif S."/>
            <person name="Shea T."/>
            <person name="Shenoy N."/>
            <person name="Sisk P."/>
            <person name="Stolte C."/>
            <person name="Sykes S."/>
            <person name="White J."/>
            <person name="Yandava C."/>
            <person name="Haas B."/>
            <person name="Nusbaum C."/>
            <person name="Birren B."/>
        </authorList>
    </citation>
    <scope>NUCLEOTIDE SEQUENCE</scope>
    <source>
        <strain evidence="3">ATCC 30864</strain>
    </source>
</reference>
<proteinExistence type="predicted"/>
<feature type="transmembrane region" description="Helical" evidence="1">
    <location>
        <begin position="117"/>
        <end position="135"/>
    </location>
</feature>
<feature type="transmembrane region" description="Helical" evidence="1">
    <location>
        <begin position="343"/>
        <end position="361"/>
    </location>
</feature>
<feature type="transmembrane region" description="Helical" evidence="1">
    <location>
        <begin position="317"/>
        <end position="337"/>
    </location>
</feature>
<gene>
    <name evidence="2" type="ORF">CAOG_001518</name>
</gene>
<feature type="transmembrane region" description="Helical" evidence="1">
    <location>
        <begin position="183"/>
        <end position="203"/>
    </location>
</feature>
<feature type="transmembrane region" description="Helical" evidence="1">
    <location>
        <begin position="250"/>
        <end position="267"/>
    </location>
</feature>
<dbReference type="InParanoid" id="A0A0D2VJM1"/>
<evidence type="ECO:0000313" key="2">
    <source>
        <dbReference type="EMBL" id="KJE90172.1"/>
    </source>
</evidence>
<protein>
    <submittedName>
        <fullName evidence="2">Uncharacterized protein</fullName>
    </submittedName>
</protein>
<feature type="transmembrane region" description="Helical" evidence="1">
    <location>
        <begin position="56"/>
        <end position="77"/>
    </location>
</feature>
<organism evidence="2 3">
    <name type="scientific">Capsaspora owczarzaki (strain ATCC 30864)</name>
    <dbReference type="NCBI Taxonomy" id="595528"/>
    <lineage>
        <taxon>Eukaryota</taxon>
        <taxon>Filasterea</taxon>
        <taxon>Capsaspora</taxon>
    </lineage>
</organism>